<dbReference type="GO" id="GO:0015768">
    <property type="term" value="P:maltose transport"/>
    <property type="evidence" value="ECO:0007669"/>
    <property type="project" value="TreeGrafter"/>
</dbReference>
<dbReference type="InterPro" id="IPR006059">
    <property type="entry name" value="SBP"/>
</dbReference>
<dbReference type="PANTHER" id="PTHR30061">
    <property type="entry name" value="MALTOSE-BINDING PERIPLASMIC PROTEIN"/>
    <property type="match status" value="1"/>
</dbReference>
<dbReference type="OrthoDB" id="362670at2"/>
<comment type="similarity">
    <text evidence="1">Belongs to the bacterial solute-binding protein 1 family.</text>
</comment>
<dbReference type="Proteomes" id="UP000050514">
    <property type="component" value="Unassembled WGS sequence"/>
</dbReference>
<comment type="caution">
    <text evidence="5">The sequence shown here is derived from an EMBL/GenBank/DDBJ whole genome shotgun (WGS) entry which is preliminary data.</text>
</comment>
<gene>
    <name evidence="5" type="ORF">AC812_11700</name>
</gene>
<name>A0A0P6X3R3_9CHLR</name>
<dbReference type="STRING" id="360411.AC812_11700"/>
<keyword evidence="3 4" id="KW-0732">Signal</keyword>
<evidence type="ECO:0000256" key="2">
    <source>
        <dbReference type="ARBA" id="ARBA00022448"/>
    </source>
</evidence>
<evidence type="ECO:0000256" key="3">
    <source>
        <dbReference type="ARBA" id="ARBA00022729"/>
    </source>
</evidence>
<dbReference type="GO" id="GO:1901982">
    <property type="term" value="F:maltose binding"/>
    <property type="evidence" value="ECO:0007669"/>
    <property type="project" value="TreeGrafter"/>
</dbReference>
<feature type="chain" id="PRO_5006132811" evidence="4">
    <location>
        <begin position="25"/>
        <end position="443"/>
    </location>
</feature>
<evidence type="ECO:0000313" key="6">
    <source>
        <dbReference type="Proteomes" id="UP000050514"/>
    </source>
</evidence>
<proteinExistence type="inferred from homology"/>
<keyword evidence="2" id="KW-0813">Transport</keyword>
<dbReference type="PROSITE" id="PS51257">
    <property type="entry name" value="PROKAR_LIPOPROTEIN"/>
    <property type="match status" value="1"/>
</dbReference>
<organism evidence="5 6">
    <name type="scientific">Bellilinea caldifistulae</name>
    <dbReference type="NCBI Taxonomy" id="360411"/>
    <lineage>
        <taxon>Bacteria</taxon>
        <taxon>Bacillati</taxon>
        <taxon>Chloroflexota</taxon>
        <taxon>Anaerolineae</taxon>
        <taxon>Anaerolineales</taxon>
        <taxon>Anaerolineaceae</taxon>
        <taxon>Bellilinea</taxon>
    </lineage>
</organism>
<dbReference type="CDD" id="cd14748">
    <property type="entry name" value="PBP2_UgpB"/>
    <property type="match status" value="1"/>
</dbReference>
<dbReference type="GO" id="GO:0042956">
    <property type="term" value="P:maltodextrin transmembrane transport"/>
    <property type="evidence" value="ECO:0007669"/>
    <property type="project" value="TreeGrafter"/>
</dbReference>
<dbReference type="Gene3D" id="3.40.190.10">
    <property type="entry name" value="Periplasmic binding protein-like II"/>
    <property type="match status" value="1"/>
</dbReference>
<feature type="signal peptide" evidence="4">
    <location>
        <begin position="1"/>
        <end position="24"/>
    </location>
</feature>
<dbReference type="GO" id="GO:0055052">
    <property type="term" value="C:ATP-binding cassette (ABC) transporter complex, substrate-binding subunit-containing"/>
    <property type="evidence" value="ECO:0007669"/>
    <property type="project" value="TreeGrafter"/>
</dbReference>
<dbReference type="EMBL" id="LGHJ01000017">
    <property type="protein sequence ID" value="KPL74472.1"/>
    <property type="molecule type" value="Genomic_DNA"/>
</dbReference>
<evidence type="ECO:0000256" key="1">
    <source>
        <dbReference type="ARBA" id="ARBA00008520"/>
    </source>
</evidence>
<sequence>MKTLLKWFVPLMVLSLLLAACQPAATPTPEKVIETVTVEKEKEVVKTVEVEKPAERAVVRLSGWAASPEETALLQSILLDFTVENPDIVVKYEPITGDYWQQLKTSIASGVEPDVFYMDIFQFPAFVRDEVLLPIDDLMAKEGVKRDDFIPSLIDAFSEGGVTYGIPKDFNTLGLFYNKDLFAQAGIAEPTDDWTWDDLKAAAEALSDPANNIYGLGVPADPGRFPIFVFQNGGSIMTDDYSDTLLDSPAAIEAATFYTDFRKNQSGAIPADVGEGWQGTVFGKGQFAMVYEGGWLIPYLKQQFPNINYGVVTPPAGPKGEGNLIFTVAYVISRNSKNPEAAMRVINYLTGEKAQTKVLESGFALPTRLSLQNSEYLKTNPASSAIFRGALQGARPFVWGLVGSDVNEQMGKALERIYLENQPVDAALKQAAQVIRQKIAEVK</sequence>
<dbReference type="RefSeq" id="WP_061918677.1">
    <property type="nucleotide sequence ID" value="NZ_DF967971.1"/>
</dbReference>
<reference evidence="5 6" key="1">
    <citation type="submission" date="2015-07" db="EMBL/GenBank/DDBJ databases">
        <title>Draft genome of Bellilinea caldifistulae DSM 17877.</title>
        <authorList>
            <person name="Hemp J."/>
            <person name="Ward L.M."/>
            <person name="Pace L.A."/>
            <person name="Fischer W.W."/>
        </authorList>
    </citation>
    <scope>NUCLEOTIDE SEQUENCE [LARGE SCALE GENOMIC DNA]</scope>
    <source>
        <strain evidence="5 6">GOMI-1</strain>
    </source>
</reference>
<evidence type="ECO:0000313" key="5">
    <source>
        <dbReference type="EMBL" id="KPL74472.1"/>
    </source>
</evidence>
<dbReference type="AlphaFoldDB" id="A0A0P6X3R3"/>
<dbReference type="SUPFAM" id="SSF53850">
    <property type="entry name" value="Periplasmic binding protein-like II"/>
    <property type="match status" value="1"/>
</dbReference>
<evidence type="ECO:0000256" key="4">
    <source>
        <dbReference type="SAM" id="SignalP"/>
    </source>
</evidence>
<protein>
    <submittedName>
        <fullName evidence="5">ABC transporter substrate-binding protein</fullName>
    </submittedName>
</protein>
<accession>A0A0P6X3R3</accession>
<keyword evidence="6" id="KW-1185">Reference proteome</keyword>
<dbReference type="Pfam" id="PF01547">
    <property type="entry name" value="SBP_bac_1"/>
    <property type="match status" value="1"/>
</dbReference>
<dbReference type="PATRIC" id="fig|360411.5.peg.2164"/>
<dbReference type="PANTHER" id="PTHR30061:SF50">
    <property type="entry name" value="MALTOSE_MALTODEXTRIN-BINDING PERIPLASMIC PROTEIN"/>
    <property type="match status" value="1"/>
</dbReference>